<dbReference type="GO" id="GO:0017108">
    <property type="term" value="F:5'-flap endonuclease activity"/>
    <property type="evidence" value="ECO:0007669"/>
    <property type="project" value="UniProtKB-UniRule"/>
</dbReference>
<evidence type="ECO:0000256" key="9">
    <source>
        <dbReference type="ARBA" id="ARBA00022759"/>
    </source>
</evidence>
<keyword evidence="14 22" id="KW-0408">Iron</keyword>
<dbReference type="GO" id="GO:0006281">
    <property type="term" value="P:DNA repair"/>
    <property type="evidence" value="ECO:0007669"/>
    <property type="project" value="UniProtKB-KW"/>
</dbReference>
<keyword evidence="11 22" id="KW-0378">Hydrolase</keyword>
<keyword evidence="22" id="KW-0158">Chromosome</keyword>
<feature type="domain" description="DNA2/NAM7 helicase helicase" evidence="26">
    <location>
        <begin position="664"/>
        <end position="769"/>
    </location>
</feature>
<sequence length="1099" mass="122240">MDWNHQKQDIRKRSRRVAVDSQMRNDVILSPSGGDNDDDDWCLSNDDSGGRLAQPLLDSSNISPIDVIANSAQNERTSLRSSGECEHLVPAKRSRRIEIDAKHRDSNIAGFPSLNDCRKFDLVVMSIENDDHAIKALCKSASSDDECNVELKGIWVDTKISVGSSIRLIEPKLITEKELVVDSESGLVILESDLLVSCTSVMQSLFCARKAVLSDRFRGRNTPNKAMLIGSIVHVLFQAAVRNDSCKVTREWLLDVWHRECDSSMLQQLVAMDMKPAQVEDELDVYVDSIVSWINDYMPPPLGCHASLCSGSRIERVIDVEENIWDHMIGIKGKVDVSFEVKTKRAKRIIEPLELKTGKSKSNVEHDGQVLLYCLALSSRIPNLGTIGDGVLFYVKDGTTRLIEPKSNELKGILRLRNEAAAYLGVLSERSVPEPLSSTHNCKYCEYSTICCALQKTVESSQYVSSSMMELQSLLTSHLTPAHLQYFAKWLRWIFLEWNAAKSVKVNVCDIWKVDSRKREESGRCLTNMSIDFESTGDDCAIVKFKRKSGSPIKSVFAKGDMVIVSTERNLALAMGPVEMADGKSIDILLSKQSARLKSGSTFILDKYESFSTYSSNLCSIGLLMGNEIHTAKVRSLLIDLNAPTFSKIAKDEVAKISTIVRRLNREQAHAVVKSLVADDYVLIQGLPGSGKTSTIAVLVRCFLMLGRSVLVTSHTHSAVDNLLLKLIQDVDSKDILRLGEGKLVREELRALNLDAKLAESNSVGDEFERAQRILKQTPIVACTCLAIASNVLFSYRRFSICLVDEASLILESTLIPALLVSEKFVLVGDSSQLSPLVQSRTAREEGMSVSLFDRLKVHSCALITLRYQYRMNRSIARLSSALFYNGELKCANEVVASASLEQINLENIDRLSLSDVLYRSVSGDIDDAVVFIDTQSEKNACFRMEFGTSPGAIFNNGEIKVVKAICDLFVKLGTPLEDIGVISVYRYHADMLRKTINKEIEVNTVDQYQGRDKRIVIVSLVWTKLDGVRRSELLSDARRINVAITRAKHKLILVGCRQSMMSYDTMAALIGLIPECQIKTVMQPSTDGAVNDDVRAEV</sequence>
<evidence type="ECO:0000256" key="3">
    <source>
        <dbReference type="ARBA" id="ARBA00007913"/>
    </source>
</evidence>
<dbReference type="GO" id="GO:0046872">
    <property type="term" value="F:metal ion binding"/>
    <property type="evidence" value="ECO:0007669"/>
    <property type="project" value="UniProtKB-UniRule"/>
</dbReference>
<evidence type="ECO:0000256" key="21">
    <source>
        <dbReference type="ARBA" id="ARBA00047995"/>
    </source>
</evidence>
<evidence type="ECO:0000256" key="16">
    <source>
        <dbReference type="ARBA" id="ARBA00023125"/>
    </source>
</evidence>
<comment type="function">
    <text evidence="22">Key enzyme involved in DNA replication and DNA repair. Involved in Okazaki fragments processing by cleaving long flaps that escape FEN1: flaps that are longer than 27 nucleotides are coated by replication protein A complex (RPA), leading to recruit DNA2 which cleaves the flap until it is too short to bind RPA and becomes a substrate for FEN1. Also involved in 5'-end resection of DNA during double-strand break (DSB) repair by mediating the cleavage of 5'-ssDNA.</text>
</comment>
<feature type="domain" description="DNA2 rift barrel" evidence="28">
    <location>
        <begin position="517"/>
        <end position="608"/>
    </location>
</feature>
<comment type="catalytic activity">
    <reaction evidence="21 22">
        <text>ATP + H2O = ADP + phosphate + H(+)</text>
        <dbReference type="Rhea" id="RHEA:13065"/>
        <dbReference type="ChEBI" id="CHEBI:15377"/>
        <dbReference type="ChEBI" id="CHEBI:15378"/>
        <dbReference type="ChEBI" id="CHEBI:30616"/>
        <dbReference type="ChEBI" id="CHEBI:43474"/>
        <dbReference type="ChEBI" id="CHEBI:456216"/>
        <dbReference type="EC" id="3.6.4.12"/>
    </reaction>
</comment>
<evidence type="ECO:0000259" key="24">
    <source>
        <dbReference type="Pfam" id="PF01930"/>
    </source>
</evidence>
<dbReference type="InterPro" id="IPR048459">
    <property type="entry name" value="DNA2_Rift"/>
</dbReference>
<name>A0A915CCM3_PARUN</name>
<dbReference type="CDD" id="cd18808">
    <property type="entry name" value="SF1_C_Upf1"/>
    <property type="match status" value="1"/>
</dbReference>
<keyword evidence="18 22" id="KW-0234">DNA repair</keyword>
<dbReference type="EC" id="3.6.4.12" evidence="22"/>
<keyword evidence="5 22" id="KW-0235">DNA replication</keyword>
<dbReference type="GO" id="GO:0003677">
    <property type="term" value="F:DNA binding"/>
    <property type="evidence" value="ECO:0007669"/>
    <property type="project" value="UniProtKB-UniRule"/>
</dbReference>
<keyword evidence="16 22" id="KW-0238">DNA-binding</keyword>
<dbReference type="InterPro" id="IPR014808">
    <property type="entry name" value="DNA_replication_fac_Dna2_N"/>
</dbReference>
<dbReference type="InterPro" id="IPR011604">
    <property type="entry name" value="PDDEXK-like_dom_sf"/>
</dbReference>
<feature type="domain" description="DNA replication factor Dna2 N-terminal" evidence="25">
    <location>
        <begin position="142"/>
        <end position="341"/>
    </location>
</feature>
<feature type="domain" description="DNA2/NAM7 helicase helicase" evidence="26">
    <location>
        <begin position="770"/>
        <end position="841"/>
    </location>
</feature>
<comment type="subcellular location">
    <subcellularLocation>
        <location evidence="2">Mitochondrion</location>
    </subcellularLocation>
    <subcellularLocation>
        <location evidence="22">Nucleus</location>
    </subcellularLocation>
    <subcellularLocation>
        <location evidence="22">Chromosome</location>
    </subcellularLocation>
</comment>
<dbReference type="SUPFAM" id="SSF52540">
    <property type="entry name" value="P-loop containing nucleoside triphosphate hydrolases"/>
    <property type="match status" value="1"/>
</dbReference>
<feature type="region of interest" description="Disordered" evidence="23">
    <location>
        <begin position="1"/>
        <end position="40"/>
    </location>
</feature>
<dbReference type="PANTHER" id="PTHR10887">
    <property type="entry name" value="DNA2/NAM7 HELICASE FAMILY"/>
    <property type="match status" value="1"/>
</dbReference>
<protein>
    <recommendedName>
        <fullName evidence="22">DNA replication ATP-dependent helicase/nuclease</fullName>
        <ecNumber evidence="22">3.1.-.-</ecNumber>
        <ecNumber evidence="22">3.6.4.12</ecNumber>
    </recommendedName>
</protein>
<keyword evidence="29" id="KW-1185">Reference proteome</keyword>
<evidence type="ECO:0000256" key="10">
    <source>
        <dbReference type="ARBA" id="ARBA00022763"/>
    </source>
</evidence>
<dbReference type="GO" id="GO:0005524">
    <property type="term" value="F:ATP binding"/>
    <property type="evidence" value="ECO:0007669"/>
    <property type="project" value="UniProtKB-UniRule"/>
</dbReference>
<dbReference type="GO" id="GO:0051539">
    <property type="term" value="F:4 iron, 4 sulfur cluster binding"/>
    <property type="evidence" value="ECO:0007669"/>
    <property type="project" value="UniProtKB-UniRule"/>
</dbReference>
<evidence type="ECO:0000259" key="25">
    <source>
        <dbReference type="Pfam" id="PF08696"/>
    </source>
</evidence>
<dbReference type="WBParaSite" id="PgR121_g011_t07">
    <property type="protein sequence ID" value="PgR121_g011_t07"/>
    <property type="gene ID" value="PgR121_g011"/>
</dbReference>
<keyword evidence="6 22" id="KW-0540">Nuclease</keyword>
<comment type="cofactor">
    <cofactor evidence="1">
        <name>[4Fe-4S] cluster</name>
        <dbReference type="ChEBI" id="CHEBI:49883"/>
    </cofactor>
</comment>
<dbReference type="Gene3D" id="3.90.320.10">
    <property type="match status" value="1"/>
</dbReference>
<evidence type="ECO:0000256" key="1">
    <source>
        <dbReference type="ARBA" id="ARBA00001966"/>
    </source>
</evidence>
<evidence type="ECO:0000256" key="19">
    <source>
        <dbReference type="ARBA" id="ARBA00023242"/>
    </source>
</evidence>
<evidence type="ECO:0000313" key="31">
    <source>
        <dbReference type="WBParaSite" id="PgR121_g011_t08"/>
    </source>
</evidence>
<dbReference type="GO" id="GO:0017116">
    <property type="term" value="F:single-stranded DNA helicase activity"/>
    <property type="evidence" value="ECO:0007669"/>
    <property type="project" value="UniProtKB-UniRule"/>
</dbReference>
<evidence type="ECO:0000256" key="4">
    <source>
        <dbReference type="ARBA" id="ARBA00022485"/>
    </source>
</evidence>
<evidence type="ECO:0000256" key="6">
    <source>
        <dbReference type="ARBA" id="ARBA00022722"/>
    </source>
</evidence>
<dbReference type="PANTHER" id="PTHR10887:SF433">
    <property type="entry name" value="DNA REPLICATION ATP-DEPENDENT HELICASE_NUCLEASE DNA2"/>
    <property type="match status" value="1"/>
</dbReference>
<evidence type="ECO:0000259" key="28">
    <source>
        <dbReference type="Pfam" id="PF21123"/>
    </source>
</evidence>
<evidence type="ECO:0000256" key="15">
    <source>
        <dbReference type="ARBA" id="ARBA00023014"/>
    </source>
</evidence>
<accession>A0A915CCM3</accession>
<keyword evidence="10 22" id="KW-0227">DNA damage</keyword>
<dbReference type="Gene3D" id="3.40.50.300">
    <property type="entry name" value="P-loop containing nucleotide triphosphate hydrolases"/>
    <property type="match status" value="3"/>
</dbReference>
<dbReference type="Proteomes" id="UP000887569">
    <property type="component" value="Unplaced"/>
</dbReference>
<feature type="domain" description="DUF83" evidence="24">
    <location>
        <begin position="345"/>
        <end position="452"/>
    </location>
</feature>
<evidence type="ECO:0000313" key="30">
    <source>
        <dbReference type="WBParaSite" id="PgR121_g011_t07"/>
    </source>
</evidence>
<keyword evidence="13 22" id="KW-0067">ATP-binding</keyword>
<evidence type="ECO:0000259" key="26">
    <source>
        <dbReference type="Pfam" id="PF13086"/>
    </source>
</evidence>
<evidence type="ECO:0000256" key="2">
    <source>
        <dbReference type="ARBA" id="ARBA00004173"/>
    </source>
</evidence>
<evidence type="ECO:0000256" key="7">
    <source>
        <dbReference type="ARBA" id="ARBA00022723"/>
    </source>
</evidence>
<evidence type="ECO:0000256" key="20">
    <source>
        <dbReference type="ARBA" id="ARBA00023268"/>
    </source>
</evidence>
<organism evidence="29 31">
    <name type="scientific">Parascaris univalens</name>
    <name type="common">Nematode worm</name>
    <dbReference type="NCBI Taxonomy" id="6257"/>
    <lineage>
        <taxon>Eukaryota</taxon>
        <taxon>Metazoa</taxon>
        <taxon>Ecdysozoa</taxon>
        <taxon>Nematoda</taxon>
        <taxon>Chromadorea</taxon>
        <taxon>Rhabditida</taxon>
        <taxon>Spirurina</taxon>
        <taxon>Ascaridomorpha</taxon>
        <taxon>Ascaridoidea</taxon>
        <taxon>Ascarididae</taxon>
        <taxon>Parascaris</taxon>
    </lineage>
</organism>
<comment type="similarity">
    <text evidence="3 22">Belongs to the DNA2/NAM7 helicase family.</text>
</comment>
<dbReference type="InterPro" id="IPR026851">
    <property type="entry name" value="Dna2/JHS1_DEXXQ-box"/>
</dbReference>
<evidence type="ECO:0000256" key="23">
    <source>
        <dbReference type="SAM" id="MobiDB-lite"/>
    </source>
</evidence>
<keyword evidence="9" id="KW-0255">Endonuclease</keyword>
<dbReference type="GO" id="GO:0033567">
    <property type="term" value="P:DNA replication, Okazaki fragment processing"/>
    <property type="evidence" value="ECO:0007669"/>
    <property type="project" value="UniProtKB-UniRule"/>
</dbReference>
<dbReference type="GO" id="GO:0005694">
    <property type="term" value="C:chromosome"/>
    <property type="evidence" value="ECO:0007669"/>
    <property type="project" value="UniProtKB-SubCell"/>
</dbReference>
<dbReference type="GO" id="GO:0071932">
    <property type="term" value="P:replication fork reversal"/>
    <property type="evidence" value="ECO:0007669"/>
    <property type="project" value="TreeGrafter"/>
</dbReference>
<dbReference type="WBParaSite" id="PgR121_g011_t08">
    <property type="protein sequence ID" value="PgR121_g011_t08"/>
    <property type="gene ID" value="PgR121_g011"/>
</dbReference>
<evidence type="ECO:0000259" key="27">
    <source>
        <dbReference type="Pfam" id="PF13087"/>
    </source>
</evidence>
<evidence type="ECO:0000313" key="29">
    <source>
        <dbReference type="Proteomes" id="UP000887569"/>
    </source>
</evidence>
<evidence type="ECO:0000256" key="5">
    <source>
        <dbReference type="ARBA" id="ARBA00022705"/>
    </source>
</evidence>
<evidence type="ECO:0000256" key="13">
    <source>
        <dbReference type="ARBA" id="ARBA00022840"/>
    </source>
</evidence>
<evidence type="ECO:0000256" key="8">
    <source>
        <dbReference type="ARBA" id="ARBA00022741"/>
    </source>
</evidence>
<dbReference type="Pfam" id="PF13087">
    <property type="entry name" value="AAA_12"/>
    <property type="match status" value="1"/>
</dbReference>
<dbReference type="InterPro" id="IPR022765">
    <property type="entry name" value="Dna2/Cas4_DUF83"/>
</dbReference>
<proteinExistence type="inferred from homology"/>
<keyword evidence="17" id="KW-0496">Mitochondrion</keyword>
<dbReference type="Pfam" id="PF13086">
    <property type="entry name" value="AAA_11"/>
    <property type="match status" value="2"/>
</dbReference>
<keyword evidence="7 22" id="KW-0479">Metal-binding</keyword>
<evidence type="ECO:0000256" key="18">
    <source>
        <dbReference type="ARBA" id="ARBA00023204"/>
    </source>
</evidence>
<dbReference type="InterPro" id="IPR047187">
    <property type="entry name" value="SF1_C_Upf1"/>
</dbReference>
<dbReference type="Pfam" id="PF01930">
    <property type="entry name" value="Cas_Cas4"/>
    <property type="match status" value="1"/>
</dbReference>
<evidence type="ECO:0000256" key="14">
    <source>
        <dbReference type="ARBA" id="ARBA00023004"/>
    </source>
</evidence>
<evidence type="ECO:0000256" key="17">
    <source>
        <dbReference type="ARBA" id="ARBA00023128"/>
    </source>
</evidence>
<reference evidence="30 31" key="1">
    <citation type="submission" date="2022-11" db="UniProtKB">
        <authorList>
            <consortium name="WormBaseParasite"/>
        </authorList>
    </citation>
    <scope>IDENTIFICATION</scope>
</reference>
<feature type="compositionally biased region" description="Basic and acidic residues" evidence="23">
    <location>
        <begin position="1"/>
        <end position="11"/>
    </location>
</feature>
<dbReference type="InterPro" id="IPR041679">
    <property type="entry name" value="DNA2/NAM7-like_C"/>
</dbReference>
<dbReference type="InterPro" id="IPR027417">
    <property type="entry name" value="P-loop_NTPase"/>
</dbReference>
<keyword evidence="20 22" id="KW-0511">Multifunctional enzyme</keyword>
<keyword evidence="19 22" id="KW-0539">Nucleus</keyword>
<evidence type="ECO:0000256" key="22">
    <source>
        <dbReference type="RuleBase" id="RU367041"/>
    </source>
</evidence>
<keyword evidence="4 22" id="KW-0004">4Fe-4S</keyword>
<keyword evidence="12 22" id="KW-0347">Helicase</keyword>
<dbReference type="InterPro" id="IPR041677">
    <property type="entry name" value="DNA2/NAM7_AAA_11"/>
</dbReference>
<dbReference type="EC" id="3.1.-.-" evidence="22"/>
<dbReference type="Pfam" id="PF21123">
    <property type="entry name" value="Dna2_Rift"/>
    <property type="match status" value="1"/>
</dbReference>
<dbReference type="Pfam" id="PF08696">
    <property type="entry name" value="Dna2"/>
    <property type="match status" value="1"/>
</dbReference>
<feature type="domain" description="DNA2/NAM7 helicase-like C-terminal" evidence="27">
    <location>
        <begin position="848"/>
        <end position="1058"/>
    </location>
</feature>
<dbReference type="CDD" id="cd18041">
    <property type="entry name" value="DEXXQc_DNA2"/>
    <property type="match status" value="1"/>
</dbReference>
<evidence type="ECO:0000256" key="12">
    <source>
        <dbReference type="ARBA" id="ARBA00022806"/>
    </source>
</evidence>
<dbReference type="WBParaSite" id="PgR121_g011_t09">
    <property type="protein sequence ID" value="PgR121_g011_t09"/>
    <property type="gene ID" value="PgR121_g011"/>
</dbReference>
<dbReference type="GO" id="GO:0005739">
    <property type="term" value="C:mitochondrion"/>
    <property type="evidence" value="ECO:0007669"/>
    <property type="project" value="UniProtKB-SubCell"/>
</dbReference>
<dbReference type="CDD" id="cd22318">
    <property type="entry name" value="DNA2_N-like"/>
    <property type="match status" value="1"/>
</dbReference>
<dbReference type="AlphaFoldDB" id="A0A915CCM3"/>
<keyword evidence="8 22" id="KW-0547">Nucleotide-binding</keyword>
<evidence type="ECO:0000256" key="11">
    <source>
        <dbReference type="ARBA" id="ARBA00022801"/>
    </source>
</evidence>
<dbReference type="WBParaSite" id="PgR121_g011_t10">
    <property type="protein sequence ID" value="PgR121_g011_t10"/>
    <property type="gene ID" value="PgR121_g011"/>
</dbReference>
<dbReference type="InterPro" id="IPR045055">
    <property type="entry name" value="DNA2/NAM7-like"/>
</dbReference>
<dbReference type="GO" id="GO:0005634">
    <property type="term" value="C:nucleus"/>
    <property type="evidence" value="ECO:0007669"/>
    <property type="project" value="UniProtKB-SubCell"/>
</dbReference>
<keyword evidence="15 22" id="KW-0411">Iron-sulfur</keyword>